<dbReference type="InterPro" id="IPR050546">
    <property type="entry name" value="Glycosyl_Hydrlase_16"/>
</dbReference>
<proteinExistence type="inferred from homology"/>
<evidence type="ECO:0000256" key="1">
    <source>
        <dbReference type="ARBA" id="ARBA00006865"/>
    </source>
</evidence>
<evidence type="ECO:0000259" key="2">
    <source>
        <dbReference type="PROSITE" id="PS51762"/>
    </source>
</evidence>
<dbReference type="InterPro" id="IPR013320">
    <property type="entry name" value="ConA-like_dom_sf"/>
</dbReference>
<dbReference type="Proteomes" id="UP000616885">
    <property type="component" value="Unassembled WGS sequence"/>
</dbReference>
<comment type="similarity">
    <text evidence="1">Belongs to the glycosyl hydrolase 16 family.</text>
</comment>
<dbReference type="SUPFAM" id="SSF49899">
    <property type="entry name" value="Concanavalin A-like lectins/glucanases"/>
    <property type="match status" value="1"/>
</dbReference>
<dbReference type="CDD" id="cd00413">
    <property type="entry name" value="Glyco_hydrolase_16"/>
    <property type="match status" value="1"/>
</dbReference>
<dbReference type="PANTHER" id="PTHR10963">
    <property type="entry name" value="GLYCOSYL HYDROLASE-RELATED"/>
    <property type="match status" value="1"/>
</dbReference>
<dbReference type="PANTHER" id="PTHR10963:SF55">
    <property type="entry name" value="GLYCOSIDE HYDROLASE FAMILY 16 PROTEIN"/>
    <property type="match status" value="1"/>
</dbReference>
<dbReference type="AlphaFoldDB" id="A0A8H7K728"/>
<dbReference type="GO" id="GO:0004553">
    <property type="term" value="F:hydrolase activity, hydrolyzing O-glycosyl compounds"/>
    <property type="evidence" value="ECO:0007669"/>
    <property type="project" value="InterPro"/>
</dbReference>
<name>A0A8H7K728_BIOOC</name>
<dbReference type="PROSITE" id="PS51762">
    <property type="entry name" value="GH16_2"/>
    <property type="match status" value="1"/>
</dbReference>
<organism evidence="3 4">
    <name type="scientific">Bionectria ochroleuca</name>
    <name type="common">Gliocladium roseum</name>
    <dbReference type="NCBI Taxonomy" id="29856"/>
    <lineage>
        <taxon>Eukaryota</taxon>
        <taxon>Fungi</taxon>
        <taxon>Dikarya</taxon>
        <taxon>Ascomycota</taxon>
        <taxon>Pezizomycotina</taxon>
        <taxon>Sordariomycetes</taxon>
        <taxon>Hypocreomycetidae</taxon>
        <taxon>Hypocreales</taxon>
        <taxon>Bionectriaceae</taxon>
        <taxon>Clonostachys</taxon>
    </lineage>
</organism>
<evidence type="ECO:0000313" key="4">
    <source>
        <dbReference type="Proteomes" id="UP000616885"/>
    </source>
</evidence>
<dbReference type="Pfam" id="PF00722">
    <property type="entry name" value="Glyco_hydro_16"/>
    <property type="match status" value="1"/>
</dbReference>
<dbReference type="Gene3D" id="2.60.120.200">
    <property type="match status" value="1"/>
</dbReference>
<protein>
    <recommendedName>
        <fullName evidence="2">GH16 domain-containing protein</fullName>
    </recommendedName>
</protein>
<reference evidence="3" key="1">
    <citation type="submission" date="2020-10" db="EMBL/GenBank/DDBJ databases">
        <title>High-Quality Genome Resource of Clonostachys rosea strain S41 by Oxford Nanopore Long-Read Sequencing.</title>
        <authorList>
            <person name="Wang H."/>
        </authorList>
    </citation>
    <scope>NUCLEOTIDE SEQUENCE</scope>
    <source>
        <strain evidence="3">S41</strain>
    </source>
</reference>
<accession>A0A8H7K728</accession>
<dbReference type="EMBL" id="JADCTT010000014">
    <property type="protein sequence ID" value="KAF9744528.1"/>
    <property type="molecule type" value="Genomic_DNA"/>
</dbReference>
<evidence type="ECO:0000313" key="3">
    <source>
        <dbReference type="EMBL" id="KAF9744528.1"/>
    </source>
</evidence>
<dbReference type="GO" id="GO:0005975">
    <property type="term" value="P:carbohydrate metabolic process"/>
    <property type="evidence" value="ECO:0007669"/>
    <property type="project" value="InterPro"/>
</dbReference>
<dbReference type="InterPro" id="IPR000757">
    <property type="entry name" value="Beta-glucanase-like"/>
</dbReference>
<feature type="domain" description="GH16" evidence="2">
    <location>
        <begin position="24"/>
        <end position="236"/>
    </location>
</feature>
<gene>
    <name evidence="3" type="ORF">IM811_005309</name>
</gene>
<sequence length="236" mass="26528">MATTLFAGSYAVGREEGKTAESKYNWVNQTQGDHFDNVTLSKRWNAYDGLGHVGNAVRSPGAISIKNSILTITGTPDGVTGSMSWTNGQLYGCWETRARYKSGTPAYHCVIILWPDALDWPEGGEIDFSEVGNGARQTLHFFLHYGKDNKQHHNSTKVDMNTWHNYSVEWTESHVLGFIDGEEFFRSEDTNAIPTRPMHATIQLDWFPGNGERGQERWKSIGLDNIACKGRFIMGY</sequence>
<comment type="caution">
    <text evidence="3">The sequence shown here is derived from an EMBL/GenBank/DDBJ whole genome shotgun (WGS) entry which is preliminary data.</text>
</comment>